<sequence length="157" mass="17750">MTAKEHPYMPNKPLYPTSGNELADRKRLALFSAVLLVSVVQIAMHLIASLQLYFWMILSIFSPAARPATWQGSWTVLLPFLLGPVVWAYWFSLSILWIYHAPARRITVLTGTVLAFLSLICLGKGGALVLPAVLFACYICYWHWLSSAEHSVRFPER</sequence>
<dbReference type="EMBL" id="JABFMT010000007">
    <property type="protein sequence ID" value="NUU01695.1"/>
    <property type="molecule type" value="Genomic_DNA"/>
</dbReference>
<feature type="transmembrane region" description="Helical" evidence="1">
    <location>
        <begin position="28"/>
        <end position="56"/>
    </location>
</feature>
<evidence type="ECO:0000313" key="3">
    <source>
        <dbReference type="Proteomes" id="UP000536746"/>
    </source>
</evidence>
<proteinExistence type="predicted"/>
<comment type="caution">
    <text evidence="2">The sequence shown here is derived from an EMBL/GenBank/DDBJ whole genome shotgun (WGS) entry which is preliminary data.</text>
</comment>
<evidence type="ECO:0000256" key="1">
    <source>
        <dbReference type="SAM" id="Phobius"/>
    </source>
</evidence>
<evidence type="ECO:0000313" key="2">
    <source>
        <dbReference type="EMBL" id="NUU01695.1"/>
    </source>
</evidence>
<feature type="transmembrane region" description="Helical" evidence="1">
    <location>
        <begin position="76"/>
        <end position="99"/>
    </location>
</feature>
<keyword evidence="1" id="KW-0812">Transmembrane</keyword>
<protein>
    <submittedName>
        <fullName evidence="2">Uncharacterized protein</fullName>
    </submittedName>
</protein>
<dbReference type="Proteomes" id="UP000536746">
    <property type="component" value="Unassembled WGS sequence"/>
</dbReference>
<accession>A0ABX2LUH8</accession>
<organism evidence="2 3">
    <name type="scientific">Herbaspirillum robiniae</name>
    <dbReference type="NCBI Taxonomy" id="2014887"/>
    <lineage>
        <taxon>Bacteria</taxon>
        <taxon>Pseudomonadati</taxon>
        <taxon>Pseudomonadota</taxon>
        <taxon>Betaproteobacteria</taxon>
        <taxon>Burkholderiales</taxon>
        <taxon>Oxalobacteraceae</taxon>
        <taxon>Herbaspirillum</taxon>
    </lineage>
</organism>
<feature type="transmembrane region" description="Helical" evidence="1">
    <location>
        <begin position="111"/>
        <end position="144"/>
    </location>
</feature>
<dbReference type="RefSeq" id="WP_148664486.1">
    <property type="nucleotide sequence ID" value="NZ_CP018845.1"/>
</dbReference>
<gene>
    <name evidence="2" type="ORF">HNO84_08795</name>
</gene>
<keyword evidence="1" id="KW-0472">Membrane</keyword>
<keyword evidence="1" id="KW-1133">Transmembrane helix</keyword>
<reference evidence="2 3" key="1">
    <citation type="journal article" date="2020" name="Front. Plant Sci.">
        <title>Isolation of Rhizosphere Bacteria That Improve Quality and Water Stress Tolerance in Greenhouse Ornamentals.</title>
        <authorList>
            <person name="Nordstedt N.P."/>
            <person name="Jones M.L."/>
        </authorList>
    </citation>
    <scope>NUCLEOTIDE SEQUENCE [LARGE SCALE GENOMIC DNA]</scope>
    <source>
        <strain evidence="2 3">C6C2</strain>
    </source>
</reference>
<keyword evidence="3" id="KW-1185">Reference proteome</keyword>
<name>A0ABX2LUH8_9BURK</name>